<dbReference type="EMBL" id="ARQD01000001">
    <property type="protein sequence ID" value="KIX85546.1"/>
    <property type="molecule type" value="Genomic_DNA"/>
</dbReference>
<sequence>MNDYKLTQFFKKYHVFDLVILFILIAFFIVSYWYPFLIYVSLLVGCSLISWQVFQQLYKGQISGEIFFILATVVGIASGQERAITVVILVGLFAHYIGHLIEEKAEYALEQLASLVPNTVTVRLDDGTHIIKPIDHIVPGMHVVITTGARVPIDGTIIHGQATLNESALTGESVAVQKTIGDVMYAGTFIEAGSCVCQVSKVGEETFFGYVLQLIAQAQNQKANIVLFTDKVAVIASCVFLVFIILVYVVTGNLYMITTLLVFGSPLELLIATPLTILTAIVACYRQGIVVKTGRALETMAYVNTIFFDKTGTLTFGLPEIVDITIYNSSYSLNEIITLAAIAEKYSGQLFARAVLACARERGLSIDDPQSYKLINGYGIHMIYQNKNYYVGNAPFMTDIQYANADISNMPVCIHDNKLHTSFYLAQQGAILAAICMADAVRPEVAQAIRSLKNLDITPIILSGDRYDTVLSIGSKVGIDTVYAPLLPDQKLYVIEELSNNGRIAAMVGDGINDAPALKKAHVGIAMGAMGMEPAIAAADIVLMTNDLRKIVFIKETCNTMIRIIKQNLFIGLVFTHGIGIILGLLGLVTPIQAALFHAVPDTLIMLNATRLLWKSKKAII</sequence>
<dbReference type="InterPro" id="IPR059000">
    <property type="entry name" value="ATPase_P-type_domA"/>
</dbReference>
<feature type="domain" description="P-type ATPase A" evidence="9">
    <location>
        <begin position="115"/>
        <end position="215"/>
    </location>
</feature>
<evidence type="ECO:0000256" key="8">
    <source>
        <dbReference type="RuleBase" id="RU362081"/>
    </source>
</evidence>
<gene>
    <name evidence="10" type="ORF">J120_01090</name>
</gene>
<dbReference type="Pfam" id="PF00702">
    <property type="entry name" value="Hydrolase"/>
    <property type="match status" value="1"/>
</dbReference>
<dbReference type="AlphaFoldDB" id="A0A0D2JER9"/>
<dbReference type="Proteomes" id="UP000032214">
    <property type="component" value="Unassembled WGS sequence"/>
</dbReference>
<evidence type="ECO:0000256" key="5">
    <source>
        <dbReference type="ARBA" id="ARBA00022967"/>
    </source>
</evidence>
<dbReference type="SUPFAM" id="SSF81653">
    <property type="entry name" value="Calcium ATPase, transduction domain A"/>
    <property type="match status" value="1"/>
</dbReference>
<feature type="transmembrane region" description="Helical" evidence="8">
    <location>
        <begin position="232"/>
        <end position="251"/>
    </location>
</feature>
<keyword evidence="8" id="KW-0067">ATP-binding</keyword>
<feature type="transmembrane region" description="Helical" evidence="8">
    <location>
        <begin position="257"/>
        <end position="285"/>
    </location>
</feature>
<dbReference type="SUPFAM" id="SSF81665">
    <property type="entry name" value="Calcium ATPase, transmembrane domain M"/>
    <property type="match status" value="1"/>
</dbReference>
<evidence type="ECO:0000256" key="2">
    <source>
        <dbReference type="ARBA" id="ARBA00006024"/>
    </source>
</evidence>
<dbReference type="InterPro" id="IPR008250">
    <property type="entry name" value="ATPase_P-typ_transduc_dom_A_sf"/>
</dbReference>
<dbReference type="eggNOG" id="COG2217">
    <property type="taxonomic scope" value="Bacteria"/>
</dbReference>
<accession>A0A0D2JER9</accession>
<comment type="caution">
    <text evidence="10">The sequence shown here is derived from an EMBL/GenBank/DDBJ whole genome shotgun (WGS) entry which is preliminary data.</text>
</comment>
<proteinExistence type="inferred from homology"/>
<dbReference type="SFLD" id="SFLDF00027">
    <property type="entry name" value="p-type_atpase"/>
    <property type="match status" value="1"/>
</dbReference>
<keyword evidence="4 8" id="KW-0479">Metal-binding</keyword>
<organism evidence="10 11">
    <name type="scientific">candidate division TM6 bacterium JCVI TM6SC1</name>
    <dbReference type="NCBI Taxonomy" id="1306947"/>
    <lineage>
        <taxon>Bacteria</taxon>
        <taxon>Candidatus Babelota</taxon>
        <taxon>Vermiphilus</taxon>
    </lineage>
</organism>
<comment type="similarity">
    <text evidence="2 8">Belongs to the cation transport ATPase (P-type) (TC 3.A.3) family. Type IB subfamily.</text>
</comment>
<dbReference type="Gene3D" id="3.40.1110.10">
    <property type="entry name" value="Calcium-transporting ATPase, cytoplasmic domain N"/>
    <property type="match status" value="1"/>
</dbReference>
<dbReference type="SUPFAM" id="SSF56784">
    <property type="entry name" value="HAD-like"/>
    <property type="match status" value="1"/>
</dbReference>
<keyword evidence="8" id="KW-1003">Cell membrane</keyword>
<keyword evidence="11" id="KW-1185">Reference proteome</keyword>
<dbReference type="GO" id="GO:0005886">
    <property type="term" value="C:plasma membrane"/>
    <property type="evidence" value="ECO:0007669"/>
    <property type="project" value="UniProtKB-SubCell"/>
</dbReference>
<dbReference type="InterPro" id="IPR036412">
    <property type="entry name" value="HAD-like_sf"/>
</dbReference>
<comment type="subcellular location">
    <subcellularLocation>
        <location evidence="8">Cell membrane</location>
    </subcellularLocation>
    <subcellularLocation>
        <location evidence="1">Membrane</location>
    </subcellularLocation>
</comment>
<evidence type="ECO:0000256" key="4">
    <source>
        <dbReference type="ARBA" id="ARBA00022723"/>
    </source>
</evidence>
<dbReference type="InterPro" id="IPR023298">
    <property type="entry name" value="ATPase_P-typ_TM_dom_sf"/>
</dbReference>
<dbReference type="PANTHER" id="PTHR48085">
    <property type="entry name" value="CADMIUM/ZINC-TRANSPORTING ATPASE HMA2-RELATED"/>
    <property type="match status" value="1"/>
</dbReference>
<feature type="transmembrane region" description="Helical" evidence="8">
    <location>
        <begin position="61"/>
        <end position="77"/>
    </location>
</feature>
<dbReference type="Pfam" id="PF00122">
    <property type="entry name" value="E1-E2_ATPase"/>
    <property type="match status" value="1"/>
</dbReference>
<dbReference type="InterPro" id="IPR018303">
    <property type="entry name" value="ATPase_P-typ_P_site"/>
</dbReference>
<dbReference type="InterPro" id="IPR044492">
    <property type="entry name" value="P_typ_ATPase_HD_dom"/>
</dbReference>
<evidence type="ECO:0000313" key="10">
    <source>
        <dbReference type="EMBL" id="KIX85546.1"/>
    </source>
</evidence>
<evidence type="ECO:0000259" key="9">
    <source>
        <dbReference type="Pfam" id="PF00122"/>
    </source>
</evidence>
<dbReference type="STRING" id="1306947.J120_01090"/>
<dbReference type="Gene3D" id="3.40.50.1000">
    <property type="entry name" value="HAD superfamily/HAD-like"/>
    <property type="match status" value="1"/>
</dbReference>
<evidence type="ECO:0000256" key="7">
    <source>
        <dbReference type="ARBA" id="ARBA00023136"/>
    </source>
</evidence>
<dbReference type="PANTHER" id="PTHR48085:SF5">
    <property type="entry name" value="CADMIUM_ZINC-TRANSPORTING ATPASE HMA4-RELATED"/>
    <property type="match status" value="1"/>
</dbReference>
<evidence type="ECO:0000256" key="3">
    <source>
        <dbReference type="ARBA" id="ARBA00022692"/>
    </source>
</evidence>
<dbReference type="InterPro" id="IPR027256">
    <property type="entry name" value="P-typ_ATPase_IB"/>
</dbReference>
<dbReference type="InterPro" id="IPR051014">
    <property type="entry name" value="Cation_Transport_ATPase_IB"/>
</dbReference>
<evidence type="ECO:0000256" key="1">
    <source>
        <dbReference type="ARBA" id="ARBA00004370"/>
    </source>
</evidence>
<dbReference type="PRINTS" id="PR00120">
    <property type="entry name" value="HATPASE"/>
</dbReference>
<evidence type="ECO:0000256" key="6">
    <source>
        <dbReference type="ARBA" id="ARBA00022989"/>
    </source>
</evidence>
<dbReference type="GO" id="GO:0016887">
    <property type="term" value="F:ATP hydrolysis activity"/>
    <property type="evidence" value="ECO:0007669"/>
    <property type="project" value="InterPro"/>
</dbReference>
<dbReference type="InterPro" id="IPR001757">
    <property type="entry name" value="P_typ_ATPase"/>
</dbReference>
<dbReference type="InterPro" id="IPR023299">
    <property type="entry name" value="ATPase_P-typ_cyto_dom_N"/>
</dbReference>
<name>A0A0D2JER9_9BACT</name>
<dbReference type="SFLD" id="SFLDS00003">
    <property type="entry name" value="Haloacid_Dehalogenase"/>
    <property type="match status" value="1"/>
</dbReference>
<dbReference type="GO" id="GO:0019829">
    <property type="term" value="F:ATPase-coupled monoatomic cation transmembrane transporter activity"/>
    <property type="evidence" value="ECO:0007669"/>
    <property type="project" value="InterPro"/>
</dbReference>
<keyword evidence="7 8" id="KW-0472">Membrane</keyword>
<dbReference type="PROSITE" id="PS00154">
    <property type="entry name" value="ATPASE_E1_E2"/>
    <property type="match status" value="1"/>
</dbReference>
<reference evidence="10 11" key="1">
    <citation type="journal article" date="2013" name="Proc. Natl. Acad. Sci. U.S.A.">
        <title>Candidate phylum TM6 genome recovered from a hospital sink biofilm provides genomic insights into this uncultivated phylum.</title>
        <authorList>
            <person name="McLean J.S."/>
            <person name="Lombardo M.J."/>
            <person name="Badger J.H."/>
            <person name="Edlund A."/>
            <person name="Novotny M."/>
            <person name="Yee-Greenbaum J."/>
            <person name="Vyahhi N."/>
            <person name="Hall A.P."/>
            <person name="Yang Y."/>
            <person name="Dupont C.L."/>
            <person name="Ziegler M.G."/>
            <person name="Chitsaz H."/>
            <person name="Allen A.E."/>
            <person name="Yooseph S."/>
            <person name="Tesler G."/>
            <person name="Pevzner P.A."/>
            <person name="Friedman R.M."/>
            <person name="Nealson K.H."/>
            <person name="Venter J.C."/>
            <person name="Lasken R.S."/>
        </authorList>
    </citation>
    <scope>NUCLEOTIDE SEQUENCE [LARGE SCALE GENOMIC DNA]</scope>
    <source>
        <strain evidence="10 11">TM6SC1</strain>
    </source>
</reference>
<keyword evidence="6 8" id="KW-1133">Transmembrane helix</keyword>
<dbReference type="GO" id="GO:0046872">
    <property type="term" value="F:metal ion binding"/>
    <property type="evidence" value="ECO:0007669"/>
    <property type="project" value="UniProtKB-KW"/>
</dbReference>
<feature type="transmembrane region" description="Helical" evidence="8">
    <location>
        <begin position="569"/>
        <end position="589"/>
    </location>
</feature>
<dbReference type="InterPro" id="IPR023214">
    <property type="entry name" value="HAD_sf"/>
</dbReference>
<dbReference type="NCBIfam" id="TIGR01494">
    <property type="entry name" value="ATPase_P-type"/>
    <property type="match status" value="2"/>
</dbReference>
<keyword evidence="3 8" id="KW-0812">Transmembrane</keyword>
<protein>
    <recommendedName>
        <fullName evidence="9">P-type ATPase A domain-containing protein</fullName>
    </recommendedName>
</protein>
<dbReference type="Gene3D" id="2.70.150.10">
    <property type="entry name" value="Calcium-transporting ATPase, cytoplasmic transduction domain A"/>
    <property type="match status" value="1"/>
</dbReference>
<keyword evidence="8" id="KW-0547">Nucleotide-binding</keyword>
<dbReference type="PRINTS" id="PR00119">
    <property type="entry name" value="CATATPASE"/>
</dbReference>
<evidence type="ECO:0000313" key="11">
    <source>
        <dbReference type="Proteomes" id="UP000032214"/>
    </source>
</evidence>
<dbReference type="GO" id="GO:0005524">
    <property type="term" value="F:ATP binding"/>
    <property type="evidence" value="ECO:0007669"/>
    <property type="project" value="UniProtKB-UniRule"/>
</dbReference>
<dbReference type="NCBIfam" id="TIGR01525">
    <property type="entry name" value="ATPase-IB_hvy"/>
    <property type="match status" value="1"/>
</dbReference>
<keyword evidence="5" id="KW-1278">Translocase</keyword>
<dbReference type="SFLD" id="SFLDG00002">
    <property type="entry name" value="C1.7:_P-type_atpase_like"/>
    <property type="match status" value="1"/>
</dbReference>